<keyword evidence="2" id="KW-1185">Reference proteome</keyword>
<evidence type="ECO:0000313" key="1">
    <source>
        <dbReference type="EMBL" id="KAF4080211.1"/>
    </source>
</evidence>
<accession>A0A7J6AEH4</accession>
<gene>
    <name evidence="1" type="ORF">AMELA_G00167810</name>
</gene>
<protein>
    <submittedName>
        <fullName evidence="1">Uncharacterized protein</fullName>
    </submittedName>
</protein>
<proteinExistence type="predicted"/>
<dbReference type="EMBL" id="JAAGNN010000014">
    <property type="protein sequence ID" value="KAF4080211.1"/>
    <property type="molecule type" value="Genomic_DNA"/>
</dbReference>
<name>A0A7J6AEH4_AMEME</name>
<comment type="caution">
    <text evidence="1">The sequence shown here is derived from an EMBL/GenBank/DDBJ whole genome shotgun (WGS) entry which is preliminary data.</text>
</comment>
<dbReference type="Proteomes" id="UP000593565">
    <property type="component" value="Unassembled WGS sequence"/>
</dbReference>
<sequence>MKTQQASDKVATDATISTLKVVTERKKEGVPVLLEDVLIDRYFQATQQLDMKFQPMGERKEHIDMILVENSLFSVDEVCVMRKKQGFIQVDAHAHIWSL</sequence>
<dbReference type="AlphaFoldDB" id="A0A7J6AEH4"/>
<evidence type="ECO:0000313" key="2">
    <source>
        <dbReference type="Proteomes" id="UP000593565"/>
    </source>
</evidence>
<organism evidence="1 2">
    <name type="scientific">Ameiurus melas</name>
    <name type="common">Black bullhead</name>
    <name type="synonym">Silurus melas</name>
    <dbReference type="NCBI Taxonomy" id="219545"/>
    <lineage>
        <taxon>Eukaryota</taxon>
        <taxon>Metazoa</taxon>
        <taxon>Chordata</taxon>
        <taxon>Craniata</taxon>
        <taxon>Vertebrata</taxon>
        <taxon>Euteleostomi</taxon>
        <taxon>Actinopterygii</taxon>
        <taxon>Neopterygii</taxon>
        <taxon>Teleostei</taxon>
        <taxon>Ostariophysi</taxon>
        <taxon>Siluriformes</taxon>
        <taxon>Ictaluridae</taxon>
        <taxon>Ameiurus</taxon>
    </lineage>
</organism>
<reference evidence="1 2" key="1">
    <citation type="submission" date="2020-02" db="EMBL/GenBank/DDBJ databases">
        <title>A chromosome-scale genome assembly of the black bullhead catfish (Ameiurus melas).</title>
        <authorList>
            <person name="Wen M."/>
            <person name="Zham M."/>
            <person name="Cabau C."/>
            <person name="Klopp C."/>
            <person name="Donnadieu C."/>
            <person name="Roques C."/>
            <person name="Bouchez O."/>
            <person name="Lampietro C."/>
            <person name="Jouanno E."/>
            <person name="Herpin A."/>
            <person name="Louis A."/>
            <person name="Berthelot C."/>
            <person name="Parey E."/>
            <person name="Roest-Crollius H."/>
            <person name="Braasch I."/>
            <person name="Postlethwait J."/>
            <person name="Robinson-Rechavi M."/>
            <person name="Echchiki A."/>
            <person name="Begum T."/>
            <person name="Montfort J."/>
            <person name="Schartl M."/>
            <person name="Bobe J."/>
            <person name="Guiguen Y."/>
        </authorList>
    </citation>
    <scope>NUCLEOTIDE SEQUENCE [LARGE SCALE GENOMIC DNA]</scope>
    <source>
        <strain evidence="1">M_S1</strain>
        <tissue evidence="1">Blood</tissue>
    </source>
</reference>